<dbReference type="EMBL" id="SGKC01000019">
    <property type="protein sequence ID" value="NEZ92422.1"/>
    <property type="molecule type" value="Genomic_DNA"/>
</dbReference>
<dbReference type="EMBL" id="CP069280">
    <property type="protein sequence ID" value="QRI54119.1"/>
    <property type="molecule type" value="Genomic_DNA"/>
</dbReference>
<dbReference type="Pfam" id="PF00005">
    <property type="entry name" value="ABC_tran"/>
    <property type="match status" value="1"/>
</dbReference>
<dbReference type="Gene3D" id="3.40.50.300">
    <property type="entry name" value="P-loop containing nucleotide triphosphate hydrolases"/>
    <property type="match status" value="1"/>
</dbReference>
<dbReference type="GO" id="GO:0016887">
    <property type="term" value="F:ATP hydrolysis activity"/>
    <property type="evidence" value="ECO:0007669"/>
    <property type="project" value="InterPro"/>
</dbReference>
<dbReference type="InterPro" id="IPR017871">
    <property type="entry name" value="ABC_transporter-like_CS"/>
</dbReference>
<dbReference type="InterPro" id="IPR003593">
    <property type="entry name" value="AAA+_ATPase"/>
</dbReference>
<organism evidence="4 6">
    <name type="scientific">Clostridium botulinum</name>
    <dbReference type="NCBI Taxonomy" id="1491"/>
    <lineage>
        <taxon>Bacteria</taxon>
        <taxon>Bacillati</taxon>
        <taxon>Bacillota</taxon>
        <taxon>Clostridia</taxon>
        <taxon>Eubacteriales</taxon>
        <taxon>Clostridiaceae</taxon>
        <taxon>Clostridium</taxon>
    </lineage>
</organism>
<reference evidence="5 7" key="1">
    <citation type="journal article" date="2014" name="J. Infect. Dis.">
        <title>Molecular characterization of a novel botulinum neurotoxin type H gene.</title>
        <authorList>
            <person name="Dover N."/>
            <person name="Barash J.R."/>
            <person name="Hill K.K."/>
            <person name="Xie G."/>
            <person name="Arnon S.S."/>
        </authorList>
    </citation>
    <scope>NUCLEOTIDE SEQUENCE [LARGE SCALE GENOMIC DNA]</scope>
    <source>
        <strain evidence="5 7">IBCA10-7060</strain>
    </source>
</reference>
<dbReference type="PROSITE" id="PS00211">
    <property type="entry name" value="ABC_TRANSPORTER_1"/>
    <property type="match status" value="1"/>
</dbReference>
<name>A0A0A2HEG6_CLOBO</name>
<evidence type="ECO:0000313" key="7">
    <source>
        <dbReference type="Proteomes" id="UP000663464"/>
    </source>
</evidence>
<dbReference type="PROSITE" id="PS50893">
    <property type="entry name" value="ABC_TRANSPORTER_2"/>
    <property type="match status" value="1"/>
</dbReference>
<dbReference type="Proteomes" id="UP000473887">
    <property type="component" value="Unassembled WGS sequence"/>
</dbReference>
<evidence type="ECO:0000256" key="2">
    <source>
        <dbReference type="ARBA" id="ARBA00022840"/>
    </source>
</evidence>
<dbReference type="PANTHER" id="PTHR43582">
    <property type="entry name" value="LINEARMYCIN RESISTANCE ATP-BINDING PROTEIN LNRL"/>
    <property type="match status" value="1"/>
</dbReference>
<reference evidence="5" key="3">
    <citation type="submission" date="2021-02" db="EMBL/GenBank/DDBJ databases">
        <authorList>
            <person name="Dover N."/>
            <person name="Barash J.R."/>
            <person name="Bell J.M."/>
            <person name="Sylvester M.D."/>
            <person name="Arnon S."/>
        </authorList>
    </citation>
    <scope>NUCLEOTIDE SEQUENCE</scope>
    <source>
        <strain evidence="5">IBCA10-7060</strain>
    </source>
</reference>
<dbReference type="PANTHER" id="PTHR43582:SF2">
    <property type="entry name" value="LINEARMYCIN RESISTANCE ATP-BINDING PROTEIN LNRL"/>
    <property type="match status" value="1"/>
</dbReference>
<dbReference type="GO" id="GO:0005524">
    <property type="term" value="F:ATP binding"/>
    <property type="evidence" value="ECO:0007669"/>
    <property type="project" value="UniProtKB-KW"/>
</dbReference>
<feature type="domain" description="ABC transporter" evidence="3">
    <location>
        <begin position="4"/>
        <end position="234"/>
    </location>
</feature>
<dbReference type="AlphaFoldDB" id="A0A0A2HEG6"/>
<protein>
    <submittedName>
        <fullName evidence="4">ABC transporter ATP-binding protein</fullName>
    </submittedName>
</protein>
<dbReference type="Proteomes" id="UP000663464">
    <property type="component" value="Chromosome"/>
</dbReference>
<keyword evidence="1" id="KW-0547">Nucleotide-binding</keyword>
<evidence type="ECO:0000256" key="1">
    <source>
        <dbReference type="ARBA" id="ARBA00022741"/>
    </source>
</evidence>
<evidence type="ECO:0000313" key="6">
    <source>
        <dbReference type="Proteomes" id="UP000473887"/>
    </source>
</evidence>
<accession>A0A0A2HEG6</accession>
<dbReference type="InterPro" id="IPR027417">
    <property type="entry name" value="P-loop_NTPase"/>
</dbReference>
<evidence type="ECO:0000313" key="4">
    <source>
        <dbReference type="EMBL" id="NEZ92422.1"/>
    </source>
</evidence>
<dbReference type="RefSeq" id="WP_003359776.1">
    <property type="nucleotide sequence ID" value="NZ_AP025140.1"/>
</dbReference>
<proteinExistence type="predicted"/>
<evidence type="ECO:0000259" key="3">
    <source>
        <dbReference type="PROSITE" id="PS50893"/>
    </source>
</evidence>
<sequence length="310" mass="34650">MNIVEIKNLEKKFGNNTAVNNINLTVKEGQVFGFLGPNGAGKSTTINMICGLLAPTKGEISILGKKMDNKAKDLKNNIGIVPQDIAIYEDLTAYENVSFFGGLYGIRGQELKERAKETLEFVGLLDRAKDFPYKFSGGMKRRLNIACALVHQPKLIIMDEPTVGIDPQSRNHILESIKKLNERGCTIIYTSHYIEEVEQLCTDIAIIDKGTIIAKGKKDELVEKYSDLNMVVINTKGSTKVNIKALKSIEGVVEVNIKENTIEITNKSSDNLDDIIMYFLNNKIKIKNIENKHSDLETIFLKLTGKKLRD</sequence>
<evidence type="ECO:0000313" key="5">
    <source>
        <dbReference type="EMBL" id="QRI54119.1"/>
    </source>
</evidence>
<dbReference type="SUPFAM" id="SSF52540">
    <property type="entry name" value="P-loop containing nucleoside triphosphate hydrolases"/>
    <property type="match status" value="1"/>
</dbReference>
<dbReference type="SMART" id="SM00382">
    <property type="entry name" value="AAA"/>
    <property type="match status" value="1"/>
</dbReference>
<gene>
    <name evidence="4" type="ORF">EXM69_10815</name>
    <name evidence="5" type="ORF">JQS73_03100</name>
</gene>
<dbReference type="InterPro" id="IPR003439">
    <property type="entry name" value="ABC_transporter-like_ATP-bd"/>
</dbReference>
<keyword evidence="2 4" id="KW-0067">ATP-binding</keyword>
<reference evidence="4 6" key="2">
    <citation type="submission" date="2019-02" db="EMBL/GenBank/DDBJ databases">
        <title>Genome sequencing of Clostridium botulinum clinical isolates.</title>
        <authorList>
            <person name="Brunt J."/>
            <person name="Van Vliet A.H.M."/>
            <person name="Stringer S.C."/>
            <person name="Grant K.A."/>
            <person name="Carter A.C."/>
            <person name="Peck M.W."/>
        </authorList>
    </citation>
    <scope>NUCLEOTIDE SEQUENCE [LARGE SCALE GENOMIC DNA]</scope>
    <source>
        <strain evidence="4 6">H142660711</strain>
    </source>
</reference>